<dbReference type="AlphaFoldDB" id="A0A7K1FLR7"/>
<comment type="caution">
    <text evidence="1">The sequence shown here is derived from an EMBL/GenBank/DDBJ whole genome shotgun (WGS) entry which is preliminary data.</text>
</comment>
<dbReference type="Proteomes" id="UP000460221">
    <property type="component" value="Unassembled WGS sequence"/>
</dbReference>
<sequence length="184" mass="20273">MTTLQHSAGPATLPALDFDAFFSAVDERRRQERLGWFEFADVLWQQSEVLNVSLGDHPLCGGAVSRLGGRGETSCQYAAFLLRWLGRAPEEFLVGTVRQVGDTTLPEVGPGQRLRWDLAALYAELNGVRSQQGLTWAALGTILDCTPARLTNLRTARQADFALVMRVTQWLAAPAARFLVAADW</sequence>
<proteinExistence type="predicted"/>
<organism evidence="1 2">
    <name type="scientific">Nakamurella alba</name>
    <dbReference type="NCBI Taxonomy" id="2665158"/>
    <lineage>
        <taxon>Bacteria</taxon>
        <taxon>Bacillati</taxon>
        <taxon>Actinomycetota</taxon>
        <taxon>Actinomycetes</taxon>
        <taxon>Nakamurellales</taxon>
        <taxon>Nakamurellaceae</taxon>
        <taxon>Nakamurella</taxon>
    </lineage>
</organism>
<name>A0A7K1FLR7_9ACTN</name>
<reference evidence="1 2" key="1">
    <citation type="submission" date="2019-11" db="EMBL/GenBank/DDBJ databases">
        <authorList>
            <person name="Jiang L.-Q."/>
        </authorList>
    </citation>
    <scope>NUCLEOTIDE SEQUENCE [LARGE SCALE GENOMIC DNA]</scope>
    <source>
        <strain evidence="1 2">YIM 132087</strain>
    </source>
</reference>
<dbReference type="RefSeq" id="WP_154769059.1">
    <property type="nucleotide sequence ID" value="NZ_WLYK01000005.1"/>
</dbReference>
<keyword evidence="2" id="KW-1185">Reference proteome</keyword>
<dbReference type="EMBL" id="WLYK01000005">
    <property type="protein sequence ID" value="MTD15097.1"/>
    <property type="molecule type" value="Genomic_DNA"/>
</dbReference>
<protein>
    <submittedName>
        <fullName evidence="1">Uncharacterized protein</fullName>
    </submittedName>
</protein>
<gene>
    <name evidence="1" type="ORF">GIS00_14230</name>
</gene>
<evidence type="ECO:0000313" key="2">
    <source>
        <dbReference type="Proteomes" id="UP000460221"/>
    </source>
</evidence>
<evidence type="ECO:0000313" key="1">
    <source>
        <dbReference type="EMBL" id="MTD15097.1"/>
    </source>
</evidence>
<accession>A0A7K1FLR7</accession>